<evidence type="ECO:0000259" key="17">
    <source>
        <dbReference type="SMART" id="SM00829"/>
    </source>
</evidence>
<name>A0A1R3R7F8_ASPC5</name>
<dbReference type="CDD" id="cd02005">
    <property type="entry name" value="TPP_PDC_IPDC"/>
    <property type="match status" value="1"/>
</dbReference>
<keyword evidence="14 16" id="KW-0786">Thiamine pyrophosphate</keyword>
<dbReference type="AlphaFoldDB" id="A0A1R3R7F8"/>
<evidence type="ECO:0000256" key="4">
    <source>
        <dbReference type="ARBA" id="ARBA00007812"/>
    </source>
</evidence>
<sequence>MIFSCKSNTQGYVRAICTLGKGAGHLKPKKVGLVVARGNNVRRVSVGDRVGVPWINETCGSCEFCNEGDEQLCFDAQISGYTVDGTFQQFCVCRATNAVRIPDGISLEAAAAILCAGGSAYRAVKECHLKPEQTIAIAGADGALGTLACQYAQALGYRVLALSTGPSKKAMLMDEIGVDYFVDATASHEDLTAEIQRLTGGGPHAAIVIASAQASIGQALQFLRPKGTVVVVGLSKNPLIQADVFSAISKQKMLKGSYVGSSLETEEALAVYVQSRFSVQYQTYPLEELPMVFEIMEQGKMQGPTVLEMPTLEAPAAPKYNIGTYLAYRLEEIGIKDYFVVPGDFNLSLLLDQILKNDNLRMVGCCNELNAGYAADGYARTSPSKVAVVFVTFMVGGLSLLNAIAGAYSDGLRVIVVSGAPASHTYGQDSLIHHTLGLKDQDQALRMFEQVTTASVRLQRGTNPSAVLDQTVVRCLQDSLPVYIVISSDMFEDLCDPPGPLPLLQPRLSVPDHLYDALSRFRAYWEIAQNPIIIVGPLARHSLTPDTLISLIEKLGCPVFCQPDAKSLVPESHLQFQGTFWGIASDPDCIEKVIGSDLWVGIGTRWGDFSTLQKPDPPELHLQSDYLRTADGKSVDRITMAELCHLVIHSDIPTHNRTVLPSPTSIPGAHPENDNIHDHHIQPLTTASILKVIESILQPNDTLIAEAGDSWFNAQTIHLPDGVDYQMQMIYGSIGWSLPATLGCQLARPQGRTILMIGDGSFQMTAQELSTMIRLRTNAVIFIFNNLGYRIESAIHDGPYNYLSNWNYAQLASSMQNISHSPGNGNKFLTDQEKHYENINDPVLVSMRIKTQADLLIAYERILSDREKLFLLECCIHPWDISEGLRRLGRGIGAGCEE</sequence>
<dbReference type="PROSITE" id="PS00187">
    <property type="entry name" value="TPP_ENZYMES"/>
    <property type="match status" value="1"/>
</dbReference>
<dbReference type="SUPFAM" id="SSF51735">
    <property type="entry name" value="NAD(P)-binding Rossmann-fold domains"/>
    <property type="match status" value="1"/>
</dbReference>
<evidence type="ECO:0000256" key="8">
    <source>
        <dbReference type="ARBA" id="ARBA00022723"/>
    </source>
</evidence>
<dbReference type="Gene3D" id="3.40.50.970">
    <property type="match status" value="2"/>
</dbReference>
<reference evidence="19" key="1">
    <citation type="journal article" date="2017" name="Genome Biol.">
        <title>Comparative genomics reveals high biological diversity and specific adaptations in the industrially and medically important fungal genus Aspergillus.</title>
        <authorList>
            <person name="de Vries R.P."/>
            <person name="Riley R."/>
            <person name="Wiebenga A."/>
            <person name="Aguilar-Osorio G."/>
            <person name="Amillis S."/>
            <person name="Uchima C.A."/>
            <person name="Anderluh G."/>
            <person name="Asadollahi M."/>
            <person name="Askin M."/>
            <person name="Barry K."/>
            <person name="Battaglia E."/>
            <person name="Bayram O."/>
            <person name="Benocci T."/>
            <person name="Braus-Stromeyer S.A."/>
            <person name="Caldana C."/>
            <person name="Canovas D."/>
            <person name="Cerqueira G.C."/>
            <person name="Chen F."/>
            <person name="Chen W."/>
            <person name="Choi C."/>
            <person name="Clum A."/>
            <person name="Dos Santos R.A."/>
            <person name="Damasio A.R."/>
            <person name="Diallinas G."/>
            <person name="Emri T."/>
            <person name="Fekete E."/>
            <person name="Flipphi M."/>
            <person name="Freyberg S."/>
            <person name="Gallo A."/>
            <person name="Gournas C."/>
            <person name="Habgood R."/>
            <person name="Hainaut M."/>
            <person name="Harispe M.L."/>
            <person name="Henrissat B."/>
            <person name="Hilden K.S."/>
            <person name="Hope R."/>
            <person name="Hossain A."/>
            <person name="Karabika E."/>
            <person name="Karaffa L."/>
            <person name="Karanyi Z."/>
            <person name="Krasevec N."/>
            <person name="Kuo A."/>
            <person name="Kusch H."/>
            <person name="LaButti K."/>
            <person name="Lagendijk E.L."/>
            <person name="Lapidus A."/>
            <person name="Levasseur A."/>
            <person name="Lindquist E."/>
            <person name="Lipzen A."/>
            <person name="Logrieco A.F."/>
            <person name="MacCabe A."/>
            <person name="Maekelae M.R."/>
            <person name="Malavazi I."/>
            <person name="Melin P."/>
            <person name="Meyer V."/>
            <person name="Mielnichuk N."/>
            <person name="Miskei M."/>
            <person name="Molnar A.P."/>
            <person name="Mule G."/>
            <person name="Ngan C.Y."/>
            <person name="Orejas M."/>
            <person name="Orosz E."/>
            <person name="Ouedraogo J.P."/>
            <person name="Overkamp K.M."/>
            <person name="Park H.-S."/>
            <person name="Perrone G."/>
            <person name="Piumi F."/>
            <person name="Punt P.J."/>
            <person name="Ram A.F."/>
            <person name="Ramon A."/>
            <person name="Rauscher S."/>
            <person name="Record E."/>
            <person name="Riano-Pachon D.M."/>
            <person name="Robert V."/>
            <person name="Roehrig J."/>
            <person name="Ruller R."/>
            <person name="Salamov A."/>
            <person name="Salih N.S."/>
            <person name="Samson R.A."/>
            <person name="Sandor E."/>
            <person name="Sanguinetti M."/>
            <person name="Schuetze T."/>
            <person name="Sepcic K."/>
            <person name="Shelest E."/>
            <person name="Sherlock G."/>
            <person name="Sophianopoulou V."/>
            <person name="Squina F.M."/>
            <person name="Sun H."/>
            <person name="Susca A."/>
            <person name="Todd R.B."/>
            <person name="Tsang A."/>
            <person name="Unkles S.E."/>
            <person name="van de Wiele N."/>
            <person name="van Rossen-Uffink D."/>
            <person name="Oliveira J.V."/>
            <person name="Vesth T.C."/>
            <person name="Visser J."/>
            <person name="Yu J.-H."/>
            <person name="Zhou M."/>
            <person name="Andersen M.R."/>
            <person name="Archer D.B."/>
            <person name="Baker S.E."/>
            <person name="Benoit I."/>
            <person name="Brakhage A.A."/>
            <person name="Braus G.H."/>
            <person name="Fischer R."/>
            <person name="Frisvad J.C."/>
            <person name="Goldman G.H."/>
            <person name="Houbraken J."/>
            <person name="Oakley B."/>
            <person name="Pocsi I."/>
            <person name="Scazzocchio C."/>
            <person name="Seiboth B."/>
            <person name="vanKuyk P.A."/>
            <person name="Wortman J."/>
            <person name="Dyer P.S."/>
            <person name="Grigoriev I.V."/>
        </authorList>
    </citation>
    <scope>NUCLEOTIDE SEQUENCE [LARGE SCALE GENOMIC DNA]</scope>
    <source>
        <strain evidence="19">ITEM 5010</strain>
    </source>
</reference>
<dbReference type="InterPro" id="IPR047214">
    <property type="entry name" value="TPP_PDC_IPDC"/>
</dbReference>
<keyword evidence="15" id="KW-0456">Lyase</keyword>
<evidence type="ECO:0000256" key="5">
    <source>
        <dbReference type="ARBA" id="ARBA00008072"/>
    </source>
</evidence>
<protein>
    <recommendedName>
        <fullName evidence="7">Pyruvate decarboxylase</fullName>
        <ecNumber evidence="6">4.1.1.1</ecNumber>
    </recommendedName>
</protein>
<dbReference type="InterPro" id="IPR029035">
    <property type="entry name" value="DHS-like_NAD/FAD-binding_dom"/>
</dbReference>
<keyword evidence="10" id="KW-0862">Zinc</keyword>
<evidence type="ECO:0000256" key="12">
    <source>
        <dbReference type="ARBA" id="ARBA00023002"/>
    </source>
</evidence>
<dbReference type="InterPro" id="IPR012001">
    <property type="entry name" value="Thiamin_PyroP_enz_TPP-bd_dom"/>
</dbReference>
<dbReference type="PANTHER" id="PTHR43452:SF1">
    <property type="entry name" value="PYRUVATE DECARBOXYLASE C186.09-RELATED"/>
    <property type="match status" value="1"/>
</dbReference>
<keyword evidence="9" id="KW-0210">Decarboxylase</keyword>
<dbReference type="PANTHER" id="PTHR43452">
    <property type="entry name" value="PYRUVATE DECARBOXYLASE"/>
    <property type="match status" value="1"/>
</dbReference>
<dbReference type="Pfam" id="PF00107">
    <property type="entry name" value="ADH_zinc_N"/>
    <property type="match status" value="1"/>
</dbReference>
<dbReference type="SMART" id="SM00829">
    <property type="entry name" value="PKS_ER"/>
    <property type="match status" value="1"/>
</dbReference>
<comment type="cofactor">
    <cofactor evidence="2">
        <name>Zn(2+)</name>
        <dbReference type="ChEBI" id="CHEBI:29105"/>
    </cofactor>
</comment>
<dbReference type="Gene3D" id="3.40.50.1220">
    <property type="entry name" value="TPP-binding domain"/>
    <property type="match status" value="1"/>
</dbReference>
<evidence type="ECO:0000256" key="2">
    <source>
        <dbReference type="ARBA" id="ARBA00001947"/>
    </source>
</evidence>
<keyword evidence="8" id="KW-0479">Metal-binding</keyword>
<evidence type="ECO:0000256" key="1">
    <source>
        <dbReference type="ARBA" id="ARBA00001041"/>
    </source>
</evidence>
<dbReference type="InterPro" id="IPR011766">
    <property type="entry name" value="TPP_enzyme_TPP-bd"/>
</dbReference>
<dbReference type="InterPro" id="IPR012000">
    <property type="entry name" value="Thiamin_PyroP_enz_cen_dom"/>
</dbReference>
<evidence type="ECO:0000313" key="18">
    <source>
        <dbReference type="EMBL" id="OOF90411.1"/>
    </source>
</evidence>
<keyword evidence="19" id="KW-1185">Reference proteome</keyword>
<dbReference type="OrthoDB" id="3970464at2759"/>
<evidence type="ECO:0000256" key="10">
    <source>
        <dbReference type="ARBA" id="ARBA00022833"/>
    </source>
</evidence>
<comment type="similarity">
    <text evidence="5">Belongs to the zinc-containing alcohol dehydrogenase family.</text>
</comment>
<dbReference type="InterPro" id="IPR013154">
    <property type="entry name" value="ADH-like_N"/>
</dbReference>
<dbReference type="STRING" id="602072.A0A1R3R7F8"/>
<evidence type="ECO:0000256" key="14">
    <source>
        <dbReference type="ARBA" id="ARBA00023052"/>
    </source>
</evidence>
<evidence type="ECO:0000256" key="7">
    <source>
        <dbReference type="ARBA" id="ARBA00014422"/>
    </source>
</evidence>
<keyword evidence="13" id="KW-0520">NAD</keyword>
<dbReference type="InterPro" id="IPR036291">
    <property type="entry name" value="NAD(P)-bd_dom_sf"/>
</dbReference>
<dbReference type="CDD" id="cd07038">
    <property type="entry name" value="TPP_PYR_PDC_IPDC_like"/>
    <property type="match status" value="1"/>
</dbReference>
<dbReference type="Gene3D" id="3.40.50.720">
    <property type="entry name" value="NAD(P)-binding Rossmann-like Domain"/>
    <property type="match status" value="1"/>
</dbReference>
<dbReference type="EMBL" id="KV907526">
    <property type="protein sequence ID" value="OOF90411.1"/>
    <property type="molecule type" value="Genomic_DNA"/>
</dbReference>
<dbReference type="GO" id="GO:0004737">
    <property type="term" value="F:pyruvate decarboxylase activity"/>
    <property type="evidence" value="ECO:0007669"/>
    <property type="project" value="UniProtKB-EC"/>
</dbReference>
<feature type="domain" description="Enoyl reductase (ER)" evidence="17">
    <location>
        <begin position="22"/>
        <end position="307"/>
    </location>
</feature>
<comment type="catalytic activity">
    <reaction evidence="1">
        <text>a 2-oxocarboxylate + H(+) = an aldehyde + CO2</text>
        <dbReference type="Rhea" id="RHEA:11628"/>
        <dbReference type="ChEBI" id="CHEBI:15378"/>
        <dbReference type="ChEBI" id="CHEBI:16526"/>
        <dbReference type="ChEBI" id="CHEBI:17478"/>
        <dbReference type="ChEBI" id="CHEBI:35179"/>
        <dbReference type="EC" id="4.1.1.1"/>
    </reaction>
</comment>
<dbReference type="VEuPathDB" id="FungiDB:ASPCADRAFT_156795"/>
<evidence type="ECO:0000256" key="13">
    <source>
        <dbReference type="ARBA" id="ARBA00023027"/>
    </source>
</evidence>
<keyword evidence="12" id="KW-0560">Oxidoreductase</keyword>
<dbReference type="EC" id="4.1.1.1" evidence="6"/>
<evidence type="ECO:0000313" key="19">
    <source>
        <dbReference type="Proteomes" id="UP000188318"/>
    </source>
</evidence>
<keyword evidence="11" id="KW-0460">Magnesium</keyword>
<dbReference type="SUPFAM" id="SSF50129">
    <property type="entry name" value="GroES-like"/>
    <property type="match status" value="1"/>
</dbReference>
<dbReference type="OMA" id="YENINDP"/>
<dbReference type="Pfam" id="PF02775">
    <property type="entry name" value="TPP_enzyme_C"/>
    <property type="match status" value="1"/>
</dbReference>
<dbReference type="InterPro" id="IPR020843">
    <property type="entry name" value="ER"/>
</dbReference>
<organism evidence="18 19">
    <name type="scientific">Aspergillus carbonarius (strain ITEM 5010)</name>
    <dbReference type="NCBI Taxonomy" id="602072"/>
    <lineage>
        <taxon>Eukaryota</taxon>
        <taxon>Fungi</taxon>
        <taxon>Dikarya</taxon>
        <taxon>Ascomycota</taxon>
        <taxon>Pezizomycotina</taxon>
        <taxon>Eurotiomycetes</taxon>
        <taxon>Eurotiomycetidae</taxon>
        <taxon>Eurotiales</taxon>
        <taxon>Aspergillaceae</taxon>
        <taxon>Aspergillus</taxon>
        <taxon>Aspergillus subgen. Circumdati</taxon>
    </lineage>
</organism>
<evidence type="ECO:0000256" key="16">
    <source>
        <dbReference type="RuleBase" id="RU362132"/>
    </source>
</evidence>
<evidence type="ECO:0000256" key="15">
    <source>
        <dbReference type="ARBA" id="ARBA00023239"/>
    </source>
</evidence>
<evidence type="ECO:0000256" key="11">
    <source>
        <dbReference type="ARBA" id="ARBA00022842"/>
    </source>
</evidence>
<dbReference type="Proteomes" id="UP000188318">
    <property type="component" value="Unassembled WGS sequence"/>
</dbReference>
<dbReference type="SUPFAM" id="SSF52467">
    <property type="entry name" value="DHS-like NAD/FAD-binding domain"/>
    <property type="match status" value="1"/>
</dbReference>
<dbReference type="GO" id="GO:0030976">
    <property type="term" value="F:thiamine pyrophosphate binding"/>
    <property type="evidence" value="ECO:0007669"/>
    <property type="project" value="InterPro"/>
</dbReference>
<dbReference type="InterPro" id="IPR000399">
    <property type="entry name" value="TPP-bd_CS"/>
</dbReference>
<dbReference type="InterPro" id="IPR012110">
    <property type="entry name" value="PDC/IPDC-like"/>
</dbReference>
<evidence type="ECO:0000256" key="9">
    <source>
        <dbReference type="ARBA" id="ARBA00022793"/>
    </source>
</evidence>
<dbReference type="FunFam" id="3.40.50.720:FF:000039">
    <property type="entry name" value="Alcohol dehydrogenase AdhP"/>
    <property type="match status" value="1"/>
</dbReference>
<dbReference type="Gene3D" id="3.90.180.10">
    <property type="entry name" value="Medium-chain alcohol dehydrogenases, catalytic domain"/>
    <property type="match status" value="1"/>
</dbReference>
<dbReference type="GO" id="GO:0000287">
    <property type="term" value="F:magnesium ion binding"/>
    <property type="evidence" value="ECO:0007669"/>
    <property type="project" value="InterPro"/>
</dbReference>
<accession>A0A1R3R7F8</accession>
<evidence type="ECO:0000256" key="3">
    <source>
        <dbReference type="ARBA" id="ARBA00001964"/>
    </source>
</evidence>
<comment type="similarity">
    <text evidence="4 16">Belongs to the TPP enzyme family.</text>
</comment>
<comment type="cofactor">
    <cofactor evidence="3">
        <name>thiamine diphosphate</name>
        <dbReference type="ChEBI" id="CHEBI:58937"/>
    </cofactor>
</comment>
<dbReference type="SUPFAM" id="SSF52518">
    <property type="entry name" value="Thiamin diphosphate-binding fold (THDP-binding)"/>
    <property type="match status" value="2"/>
</dbReference>
<dbReference type="FunFam" id="3.40.50.970:FF:000024">
    <property type="entry name" value="Pyruvate decarboxylase isozyme"/>
    <property type="match status" value="1"/>
</dbReference>
<dbReference type="GO" id="GO:0004022">
    <property type="term" value="F:alcohol dehydrogenase (NAD+) activity"/>
    <property type="evidence" value="ECO:0007669"/>
    <property type="project" value="UniProtKB-ARBA"/>
</dbReference>
<dbReference type="InterPro" id="IPR011032">
    <property type="entry name" value="GroES-like_sf"/>
</dbReference>
<dbReference type="CDD" id="cd08297">
    <property type="entry name" value="CAD3"/>
    <property type="match status" value="1"/>
</dbReference>
<dbReference type="Pfam" id="PF08240">
    <property type="entry name" value="ADH_N"/>
    <property type="match status" value="1"/>
</dbReference>
<gene>
    <name evidence="18" type="ORF">ASPCADRAFT_156795</name>
</gene>
<dbReference type="InterPro" id="IPR013149">
    <property type="entry name" value="ADH-like_C"/>
</dbReference>
<dbReference type="InterPro" id="IPR029061">
    <property type="entry name" value="THDP-binding"/>
</dbReference>
<dbReference type="Pfam" id="PF00205">
    <property type="entry name" value="TPP_enzyme_M"/>
    <property type="match status" value="1"/>
</dbReference>
<dbReference type="GO" id="GO:0000949">
    <property type="term" value="P:aromatic amino acid family catabolic process to alcohol via Ehrlich pathway"/>
    <property type="evidence" value="ECO:0007669"/>
    <property type="project" value="TreeGrafter"/>
</dbReference>
<dbReference type="GO" id="GO:0005829">
    <property type="term" value="C:cytosol"/>
    <property type="evidence" value="ECO:0007669"/>
    <property type="project" value="TreeGrafter"/>
</dbReference>
<dbReference type="InterPro" id="IPR047213">
    <property type="entry name" value="TPP_PYR_PDC_IPDC-like"/>
</dbReference>
<evidence type="ECO:0000256" key="6">
    <source>
        <dbReference type="ARBA" id="ARBA00013202"/>
    </source>
</evidence>
<proteinExistence type="inferred from homology"/>
<dbReference type="Pfam" id="PF02776">
    <property type="entry name" value="TPP_enzyme_N"/>
    <property type="match status" value="1"/>
</dbReference>